<proteinExistence type="predicted"/>
<dbReference type="EMBL" id="BPLR01019013">
    <property type="protein sequence ID" value="GIZ03927.1"/>
    <property type="molecule type" value="Genomic_DNA"/>
</dbReference>
<feature type="chain" id="PRO_5043539992" evidence="1">
    <location>
        <begin position="20"/>
        <end position="68"/>
    </location>
</feature>
<evidence type="ECO:0000256" key="1">
    <source>
        <dbReference type="SAM" id="SignalP"/>
    </source>
</evidence>
<feature type="signal peptide" evidence="1">
    <location>
        <begin position="1"/>
        <end position="19"/>
    </location>
</feature>
<evidence type="ECO:0000313" key="3">
    <source>
        <dbReference type="Proteomes" id="UP001054945"/>
    </source>
</evidence>
<accession>A0AAV4Y9L4</accession>
<dbReference type="Proteomes" id="UP001054945">
    <property type="component" value="Unassembled WGS sequence"/>
</dbReference>
<evidence type="ECO:0000313" key="2">
    <source>
        <dbReference type="EMBL" id="GIZ03927.1"/>
    </source>
</evidence>
<organism evidence="2 3">
    <name type="scientific">Caerostris extrusa</name>
    <name type="common">Bark spider</name>
    <name type="synonym">Caerostris bankana</name>
    <dbReference type="NCBI Taxonomy" id="172846"/>
    <lineage>
        <taxon>Eukaryota</taxon>
        <taxon>Metazoa</taxon>
        <taxon>Ecdysozoa</taxon>
        <taxon>Arthropoda</taxon>
        <taxon>Chelicerata</taxon>
        <taxon>Arachnida</taxon>
        <taxon>Araneae</taxon>
        <taxon>Araneomorphae</taxon>
        <taxon>Entelegynae</taxon>
        <taxon>Araneoidea</taxon>
        <taxon>Araneidae</taxon>
        <taxon>Caerostris</taxon>
    </lineage>
</organism>
<gene>
    <name evidence="2" type="ORF">CEXT_318121</name>
</gene>
<comment type="caution">
    <text evidence="2">The sequence shown here is derived from an EMBL/GenBank/DDBJ whole genome shotgun (WGS) entry which is preliminary data.</text>
</comment>
<keyword evidence="3" id="KW-1185">Reference proteome</keyword>
<dbReference type="AlphaFoldDB" id="A0AAV4Y9L4"/>
<sequence length="68" mass="7251">MRVYLAIVLFACSLTAALAVRCAEQADCDASKCCAGLPFFGGICRNFTPVGQNAKLLTKSFPCLEISM</sequence>
<name>A0AAV4Y9L4_CAEEX</name>
<keyword evidence="1" id="KW-0732">Signal</keyword>
<reference evidence="2 3" key="1">
    <citation type="submission" date="2021-06" db="EMBL/GenBank/DDBJ databases">
        <title>Caerostris extrusa draft genome.</title>
        <authorList>
            <person name="Kono N."/>
            <person name="Arakawa K."/>
        </authorList>
    </citation>
    <scope>NUCLEOTIDE SEQUENCE [LARGE SCALE GENOMIC DNA]</scope>
</reference>
<protein>
    <submittedName>
        <fullName evidence="2">Uncharacterized protein</fullName>
    </submittedName>
</protein>